<evidence type="ECO:0000313" key="3">
    <source>
        <dbReference type="EMBL" id="TLD93714.1"/>
    </source>
</evidence>
<gene>
    <name evidence="2" type="ORF">DCO61_09170</name>
    <name evidence="3" type="ORF">LS64_007935</name>
</gene>
<dbReference type="Proteomes" id="UP000477070">
    <property type="component" value="Unassembled WGS sequence"/>
</dbReference>
<evidence type="ECO:0000313" key="2">
    <source>
        <dbReference type="EMBL" id="MWV70162.1"/>
    </source>
</evidence>
<dbReference type="Proteomes" id="UP000029714">
    <property type="component" value="Unassembled WGS sequence"/>
</dbReference>
<sequence>MRELFRKSFIALSLVSAFGVSASAFCFNNGCYTGGVGIGGVYSDLGGNDSANANAYGGYISAYGQSVYFGRLLAYGGVTFGSGAINKNGANMQALGSRKVYFAWEGLLKVGFNIASKDKPLFINLQAGADTILNRSFERALFFVGAQARWSLAA</sequence>
<feature type="chain" id="PRO_5036063085" description="Outer membrane beta-barrel protein" evidence="1">
    <location>
        <begin position="23"/>
        <end position="154"/>
    </location>
</feature>
<organism evidence="3 4">
    <name type="scientific">Helicobacter saguini</name>
    <dbReference type="NCBI Taxonomy" id="1548018"/>
    <lineage>
        <taxon>Bacteria</taxon>
        <taxon>Pseudomonadati</taxon>
        <taxon>Campylobacterota</taxon>
        <taxon>Epsilonproteobacteria</taxon>
        <taxon>Campylobacterales</taxon>
        <taxon>Helicobacteraceae</taxon>
        <taxon>Helicobacter</taxon>
    </lineage>
</organism>
<keyword evidence="1" id="KW-0732">Signal</keyword>
<dbReference type="AlphaFoldDB" id="A0A347VQG1"/>
<feature type="signal peptide" evidence="1">
    <location>
        <begin position="1"/>
        <end position="22"/>
    </location>
</feature>
<reference evidence="3 4" key="2">
    <citation type="journal article" date="2016" name="Infect. Immun.">
        <title>Helicobacter saguini, a Novel Helicobacter Isolated from Cotton-Top Tamarins with Ulcerative Colitis, Has Proinflammatory Properties and Induces Typhlocolitis and Dysplasia in Gnotobiotic IL-10-/- Mice.</title>
        <authorList>
            <person name="Shen Z."/>
            <person name="Mannion A."/>
            <person name="Whary M.T."/>
            <person name="Muthupalani S."/>
            <person name="Sheh A."/>
            <person name="Feng Y."/>
            <person name="Gong G."/>
            <person name="Vandamme P."/>
            <person name="Holcombe H.R."/>
            <person name="Paster B.J."/>
            <person name="Fox J.G."/>
        </authorList>
    </citation>
    <scope>NUCLEOTIDE SEQUENCE [LARGE SCALE GENOMIC DNA]</scope>
    <source>
        <strain evidence="3 4">MIT 97-6194</strain>
    </source>
</reference>
<name>A0A347VQG1_9HELI</name>
<reference evidence="3" key="3">
    <citation type="submission" date="2018-04" db="EMBL/GenBank/DDBJ databases">
        <authorList>
            <person name="Sheh A."/>
            <person name="Shen Z."/>
            <person name="Mannion A.J."/>
            <person name="Fox J.G."/>
        </authorList>
    </citation>
    <scope>NUCLEOTIDE SEQUENCE</scope>
    <source>
        <strain evidence="3">MIT 97-6194</strain>
    </source>
</reference>
<accession>A0A347VQG1</accession>
<evidence type="ECO:0000313" key="4">
    <source>
        <dbReference type="Proteomes" id="UP000029714"/>
    </source>
</evidence>
<dbReference type="EMBL" id="QBIU01000002">
    <property type="protein sequence ID" value="MWV70162.1"/>
    <property type="molecule type" value="Genomic_DNA"/>
</dbReference>
<protein>
    <recommendedName>
        <fullName evidence="6">Outer membrane beta-barrel protein</fullName>
    </recommendedName>
</protein>
<evidence type="ECO:0000313" key="5">
    <source>
        <dbReference type="Proteomes" id="UP000477070"/>
    </source>
</evidence>
<comment type="caution">
    <text evidence="3">The sequence shown here is derived from an EMBL/GenBank/DDBJ whole genome shotgun (WGS) entry which is preliminary data.</text>
</comment>
<proteinExistence type="predicted"/>
<dbReference type="EMBL" id="JRMP02000012">
    <property type="protein sequence ID" value="TLD93714.1"/>
    <property type="molecule type" value="Genomic_DNA"/>
</dbReference>
<keyword evidence="4" id="KW-1185">Reference proteome</keyword>
<evidence type="ECO:0008006" key="6">
    <source>
        <dbReference type="Google" id="ProtNLM"/>
    </source>
</evidence>
<evidence type="ECO:0000256" key="1">
    <source>
        <dbReference type="SAM" id="SignalP"/>
    </source>
</evidence>
<reference evidence="3 4" key="1">
    <citation type="journal article" date="2014" name="Genome Announc.">
        <title>Draft genome sequences of eight enterohepatic helicobacter species isolated from both laboratory and wild rodents.</title>
        <authorList>
            <person name="Sheh A."/>
            <person name="Shen Z."/>
            <person name="Fox J.G."/>
        </authorList>
    </citation>
    <scope>NUCLEOTIDE SEQUENCE [LARGE SCALE GENOMIC DNA]</scope>
    <source>
        <strain evidence="3 4">MIT 97-6194</strain>
    </source>
</reference>
<reference evidence="2 5" key="4">
    <citation type="submission" date="2019-12" db="EMBL/GenBank/DDBJ databases">
        <title>Multi-Generational Helicobacter saguini Isolates.</title>
        <authorList>
            <person name="Mannion A."/>
            <person name="Shen Z."/>
            <person name="Fox J.G."/>
        </authorList>
    </citation>
    <scope>NUCLEOTIDE SEQUENCE [LARGE SCALE GENOMIC DNA]</scope>
    <source>
        <strain evidence="2">16-048</strain>
        <strain evidence="5">16-048 (F4)</strain>
    </source>
</reference>
<dbReference type="RefSeq" id="WP_034572175.1">
    <property type="nucleotide sequence ID" value="NZ_JRMP02000012.1"/>
</dbReference>